<dbReference type="Gene3D" id="1.10.287.950">
    <property type="entry name" value="Methyl-accepting chemotaxis protein"/>
    <property type="match status" value="1"/>
</dbReference>
<keyword evidence="5 11" id="KW-1133">Transmembrane helix</keyword>
<dbReference type="SMART" id="SM00304">
    <property type="entry name" value="HAMP"/>
    <property type="match status" value="1"/>
</dbReference>
<evidence type="ECO:0000256" key="4">
    <source>
        <dbReference type="ARBA" id="ARBA00022692"/>
    </source>
</evidence>
<evidence type="ECO:0000256" key="7">
    <source>
        <dbReference type="ARBA" id="ARBA00023224"/>
    </source>
</evidence>
<dbReference type="GO" id="GO:0006935">
    <property type="term" value="P:chemotaxis"/>
    <property type="evidence" value="ECO:0007669"/>
    <property type="project" value="UniProtKB-KW"/>
</dbReference>
<evidence type="ECO:0000256" key="11">
    <source>
        <dbReference type="SAM" id="Phobius"/>
    </source>
</evidence>
<feature type="region of interest" description="Disordered" evidence="10">
    <location>
        <begin position="1"/>
        <end position="23"/>
    </location>
</feature>
<dbReference type="CDD" id="cd12913">
    <property type="entry name" value="PDC1_MCP_like"/>
    <property type="match status" value="1"/>
</dbReference>
<dbReference type="SMART" id="SM00283">
    <property type="entry name" value="MA"/>
    <property type="match status" value="1"/>
</dbReference>
<dbReference type="SUPFAM" id="SSF58104">
    <property type="entry name" value="Methyl-accepting chemotaxis protein (MCP) signaling domain"/>
    <property type="match status" value="1"/>
</dbReference>
<dbReference type="Proteomes" id="UP000033220">
    <property type="component" value="Chromosome DSM 122"/>
</dbReference>
<dbReference type="Gene3D" id="1.10.8.500">
    <property type="entry name" value="HAMP domain in histidine kinase"/>
    <property type="match status" value="1"/>
</dbReference>
<sequence>MVIRQMAPLPPPTRPGLPPGYDPRPRPWYQAALKAGTLTLSDPYVDITTKVLVLTLAQPVRQGNAVRGVVGADLPLKALQAYLSTVTLGGKGFLFLVDAKGQILVHPDKAKVLTSLGFAPDQPPAVPDGDIPLLQFHPLGGLMAGKWSVGVALDPESIHAPVRVLGMVVGGGVLGCLVIVLATLAVFLWRGVAQPVSRMTVAMTALSNGHLDTALPDRDRQDELGAMARALEVFRDRSHEVALLQARQEAQRHEAEEARKTLLGGLLLDFEASVTHVLQALSASSADMECMAQALQARMAEAGHGSEAVRQAAVKTSANVETVAVASEQLAASIDEIARQVTQSADIASRTASDAEEARRLIEDLARHSEDVGEIVTLIEAIASQTNLLALNATIEAARAGEAGKGFAVVAGEVKSLAAQTAQATGQIASRIQATQQATAQAVAGIRAINDVARQAQALAAGIAAAVEEQGAATREISRNVTQAATGTQDVTGHIHEVSTTVGQVSGQSDTVHVAAQTLRGRVQDLEAQLQRFVATMRAA</sequence>
<dbReference type="PANTHER" id="PTHR32089">
    <property type="entry name" value="METHYL-ACCEPTING CHEMOTAXIS PROTEIN MCPB"/>
    <property type="match status" value="1"/>
</dbReference>
<dbReference type="KEGG" id="rpm:RSPPHO_00831"/>
<dbReference type="eggNOG" id="COG0840">
    <property type="taxonomic scope" value="Bacteria"/>
</dbReference>
<dbReference type="Pfam" id="PF02743">
    <property type="entry name" value="dCache_1"/>
    <property type="match status" value="1"/>
</dbReference>
<accession>H6SRC8</accession>
<keyword evidence="7 9" id="KW-0807">Transducer</keyword>
<evidence type="ECO:0000313" key="15">
    <source>
        <dbReference type="Proteomes" id="UP000033220"/>
    </source>
</evidence>
<comment type="similarity">
    <text evidence="8">Belongs to the methyl-accepting chemotaxis (MCP) protein family.</text>
</comment>
<dbReference type="InterPro" id="IPR004089">
    <property type="entry name" value="MCPsignal_dom"/>
</dbReference>
<dbReference type="EMBL" id="HE663493">
    <property type="protein sequence ID" value="CCG07457.1"/>
    <property type="molecule type" value="Genomic_DNA"/>
</dbReference>
<dbReference type="Pfam" id="PF00015">
    <property type="entry name" value="MCPsignal"/>
    <property type="match status" value="1"/>
</dbReference>
<dbReference type="CDD" id="cd06225">
    <property type="entry name" value="HAMP"/>
    <property type="match status" value="1"/>
</dbReference>
<dbReference type="InterPro" id="IPR033479">
    <property type="entry name" value="dCache_1"/>
</dbReference>
<dbReference type="Pfam" id="PF00672">
    <property type="entry name" value="HAMP"/>
    <property type="match status" value="1"/>
</dbReference>
<evidence type="ECO:0000256" key="10">
    <source>
        <dbReference type="SAM" id="MobiDB-lite"/>
    </source>
</evidence>
<feature type="compositionally biased region" description="Pro residues" evidence="10">
    <location>
        <begin position="8"/>
        <end position="22"/>
    </location>
</feature>
<organism evidence="14 15">
    <name type="scientific">Pararhodospirillum photometricum DSM 122</name>
    <dbReference type="NCBI Taxonomy" id="1150469"/>
    <lineage>
        <taxon>Bacteria</taxon>
        <taxon>Pseudomonadati</taxon>
        <taxon>Pseudomonadota</taxon>
        <taxon>Alphaproteobacteria</taxon>
        <taxon>Rhodospirillales</taxon>
        <taxon>Rhodospirillaceae</taxon>
        <taxon>Pararhodospirillum</taxon>
    </lineage>
</organism>
<evidence type="ECO:0000256" key="8">
    <source>
        <dbReference type="ARBA" id="ARBA00029447"/>
    </source>
</evidence>
<evidence type="ECO:0000256" key="5">
    <source>
        <dbReference type="ARBA" id="ARBA00022989"/>
    </source>
</evidence>
<feature type="domain" description="HAMP" evidence="13">
    <location>
        <begin position="190"/>
        <end position="243"/>
    </location>
</feature>
<proteinExistence type="inferred from homology"/>
<protein>
    <submittedName>
        <fullName evidence="14">Methyl-accepting chemotaxis protein</fullName>
    </submittedName>
</protein>
<keyword evidence="2" id="KW-1003">Cell membrane</keyword>
<keyword evidence="4 11" id="KW-0812">Transmembrane</keyword>
<feature type="domain" description="Methyl-accepting transducer" evidence="12">
    <location>
        <begin position="284"/>
        <end position="506"/>
    </location>
</feature>
<evidence type="ECO:0000259" key="13">
    <source>
        <dbReference type="PROSITE" id="PS50885"/>
    </source>
</evidence>
<evidence type="ECO:0000256" key="6">
    <source>
        <dbReference type="ARBA" id="ARBA00023136"/>
    </source>
</evidence>
<evidence type="ECO:0000256" key="3">
    <source>
        <dbReference type="ARBA" id="ARBA00022500"/>
    </source>
</evidence>
<evidence type="ECO:0000256" key="1">
    <source>
        <dbReference type="ARBA" id="ARBA00004651"/>
    </source>
</evidence>
<dbReference type="PROSITE" id="PS50111">
    <property type="entry name" value="CHEMOTAXIS_TRANSDUC_2"/>
    <property type="match status" value="1"/>
</dbReference>
<dbReference type="PROSITE" id="PS50885">
    <property type="entry name" value="HAMP"/>
    <property type="match status" value="1"/>
</dbReference>
<dbReference type="GO" id="GO:0005886">
    <property type="term" value="C:plasma membrane"/>
    <property type="evidence" value="ECO:0007669"/>
    <property type="project" value="UniProtKB-SubCell"/>
</dbReference>
<keyword evidence="6 11" id="KW-0472">Membrane</keyword>
<dbReference type="AlphaFoldDB" id="H6SRC8"/>
<dbReference type="PANTHER" id="PTHR32089:SF112">
    <property type="entry name" value="LYSOZYME-LIKE PROTEIN-RELATED"/>
    <property type="match status" value="1"/>
</dbReference>
<evidence type="ECO:0000259" key="12">
    <source>
        <dbReference type="PROSITE" id="PS50111"/>
    </source>
</evidence>
<dbReference type="PATRIC" id="fig|1150469.3.peg.956"/>
<gene>
    <name evidence="14" type="ORF">RSPPHO_00831</name>
</gene>
<keyword evidence="15" id="KW-1185">Reference proteome</keyword>
<dbReference type="STRING" id="1150469.RSPPHO_00831"/>
<name>H6SRC8_PARPM</name>
<evidence type="ECO:0000313" key="14">
    <source>
        <dbReference type="EMBL" id="CCG07457.1"/>
    </source>
</evidence>
<feature type="transmembrane region" description="Helical" evidence="11">
    <location>
        <begin position="164"/>
        <end position="189"/>
    </location>
</feature>
<dbReference type="InterPro" id="IPR003660">
    <property type="entry name" value="HAMP_dom"/>
</dbReference>
<dbReference type="GO" id="GO:0007165">
    <property type="term" value="P:signal transduction"/>
    <property type="evidence" value="ECO:0007669"/>
    <property type="project" value="UniProtKB-KW"/>
</dbReference>
<dbReference type="SUPFAM" id="SSF103190">
    <property type="entry name" value="Sensory domain-like"/>
    <property type="match status" value="1"/>
</dbReference>
<evidence type="ECO:0000256" key="2">
    <source>
        <dbReference type="ARBA" id="ARBA00022475"/>
    </source>
</evidence>
<reference evidence="14 15" key="1">
    <citation type="submission" date="2012-02" db="EMBL/GenBank/DDBJ databases">
        <title>Shotgun genome sequence of Phaeospirillum photometricum DSM 122.</title>
        <authorList>
            <person name="Duquesne K."/>
            <person name="Sturgis J."/>
        </authorList>
    </citation>
    <scope>NUCLEOTIDE SEQUENCE [LARGE SCALE GENOMIC DNA]</scope>
    <source>
        <strain evidence="15">DSM122</strain>
    </source>
</reference>
<comment type="subcellular location">
    <subcellularLocation>
        <location evidence="1">Cell membrane</location>
        <topology evidence="1">Multi-pass membrane protein</topology>
    </subcellularLocation>
</comment>
<evidence type="ECO:0000256" key="9">
    <source>
        <dbReference type="PROSITE-ProRule" id="PRU00284"/>
    </source>
</evidence>
<dbReference type="InterPro" id="IPR029151">
    <property type="entry name" value="Sensor-like_sf"/>
</dbReference>
<dbReference type="Gene3D" id="3.30.450.20">
    <property type="entry name" value="PAS domain"/>
    <property type="match status" value="1"/>
</dbReference>
<keyword evidence="3" id="KW-0145">Chemotaxis</keyword>
<dbReference type="HOGENOM" id="CLU_000445_107_19_5"/>